<proteinExistence type="predicted"/>
<dbReference type="EMBL" id="BAABIK010000002">
    <property type="protein sequence ID" value="GAA4928795.1"/>
    <property type="molecule type" value="Genomic_DNA"/>
</dbReference>
<comment type="caution">
    <text evidence="1">The sequence shown here is derived from an EMBL/GenBank/DDBJ whole genome shotgun (WGS) entry which is preliminary data.</text>
</comment>
<reference evidence="2" key="1">
    <citation type="journal article" date="2019" name="Int. J. Syst. Evol. Microbiol.">
        <title>The Global Catalogue of Microorganisms (GCM) 10K type strain sequencing project: providing services to taxonomists for standard genome sequencing and annotation.</title>
        <authorList>
            <consortium name="The Broad Institute Genomics Platform"/>
            <consortium name="The Broad Institute Genome Sequencing Center for Infectious Disease"/>
            <person name="Wu L."/>
            <person name="Ma J."/>
        </authorList>
    </citation>
    <scope>NUCLEOTIDE SEQUENCE [LARGE SCALE GENOMIC DNA]</scope>
    <source>
        <strain evidence="2">JCM 18123</strain>
    </source>
</reference>
<dbReference type="Proteomes" id="UP001499993">
    <property type="component" value="Unassembled WGS sequence"/>
</dbReference>
<dbReference type="RefSeq" id="WP_345555290.1">
    <property type="nucleotide sequence ID" value="NZ_BAABIK010000002.1"/>
</dbReference>
<evidence type="ECO:0000313" key="1">
    <source>
        <dbReference type="EMBL" id="GAA4928795.1"/>
    </source>
</evidence>
<organism evidence="1 2">
    <name type="scientific">Streptomonospora halophila</name>
    <dbReference type="NCBI Taxonomy" id="427369"/>
    <lineage>
        <taxon>Bacteria</taxon>
        <taxon>Bacillati</taxon>
        <taxon>Actinomycetota</taxon>
        <taxon>Actinomycetes</taxon>
        <taxon>Streptosporangiales</taxon>
        <taxon>Nocardiopsidaceae</taxon>
        <taxon>Streptomonospora</taxon>
    </lineage>
</organism>
<sequence length="102" mass="10687">MARFKITAPDGRFEGIVGGARFIEGATTVPEGHPALGYCQRRGYTVEPAGGQASASSAPVRPADADRKAAWVAYVAATSDLSEAEANDMTKSELIELADSEQ</sequence>
<protein>
    <submittedName>
        <fullName evidence="1">Uncharacterized protein</fullName>
    </submittedName>
</protein>
<evidence type="ECO:0000313" key="2">
    <source>
        <dbReference type="Proteomes" id="UP001499993"/>
    </source>
</evidence>
<keyword evidence="2" id="KW-1185">Reference proteome</keyword>
<gene>
    <name evidence="1" type="ORF">GCM10023224_05120</name>
</gene>
<accession>A0ABP9G5H8</accession>
<name>A0ABP9G5H8_9ACTN</name>